<name>A0A4Q7VDP7_9BACT</name>
<dbReference type="PANTHER" id="PTHR30015:SF7">
    <property type="entry name" value="TYPE IV METHYL-DIRECTED RESTRICTION ENZYME ECOKMRR"/>
    <property type="match status" value="1"/>
</dbReference>
<accession>A0A4Q7VDP7</accession>
<dbReference type="PANTHER" id="PTHR30015">
    <property type="entry name" value="MRR RESTRICTION SYSTEM PROTEIN"/>
    <property type="match status" value="1"/>
</dbReference>
<dbReference type="Gene3D" id="3.40.1350.10">
    <property type="match status" value="1"/>
</dbReference>
<evidence type="ECO:0000259" key="1">
    <source>
        <dbReference type="Pfam" id="PF04471"/>
    </source>
</evidence>
<dbReference type="InterPro" id="IPR011335">
    <property type="entry name" value="Restrct_endonuc-II-like"/>
</dbReference>
<dbReference type="InterPro" id="IPR011856">
    <property type="entry name" value="tRNA_endonuc-like_dom_sf"/>
</dbReference>
<dbReference type="Pfam" id="PF04471">
    <property type="entry name" value="Mrr_cat"/>
    <property type="match status" value="1"/>
</dbReference>
<dbReference type="EMBL" id="SHKN01000002">
    <property type="protein sequence ID" value="RZT93573.1"/>
    <property type="molecule type" value="Genomic_DNA"/>
</dbReference>
<dbReference type="InterPro" id="IPR052906">
    <property type="entry name" value="Type_IV_Methyl-Rstrct_Enzyme"/>
</dbReference>
<dbReference type="Proteomes" id="UP000293562">
    <property type="component" value="Unassembled WGS sequence"/>
</dbReference>
<comment type="caution">
    <text evidence="3">The sequence shown here is derived from an EMBL/GenBank/DDBJ whole genome shotgun (WGS) entry which is preliminary data.</text>
</comment>
<dbReference type="OrthoDB" id="9803736at2"/>
<protein>
    <submittedName>
        <fullName evidence="3">Restriction system protein</fullName>
    </submittedName>
</protein>
<dbReference type="SUPFAM" id="SSF52980">
    <property type="entry name" value="Restriction endonuclease-like"/>
    <property type="match status" value="1"/>
</dbReference>
<sequence length="301" mass="34481">MAKSKSKLIAEKTIFAAFKILKEAGGEMRGRDVVDKIRETLEFNEYEKHVYEKTGYVRWESALQFYSIDCMKAGYLRKKKGLWILTDEGRAAIKLGQEKLLETASKKYRIWDAKRVKADQKQDDVETDDLNGEQSQQQRALLNQYEQDASVGLRAFILSKNPYEFQDLIASLLNAMGYHISDIAQRGPDGGIDIIAYTDPLGTQQPRIIVQVKHRPNDSVSSDEIQKLSGTLKRATDVGIFVTSGQFSKPAIKEARGSREHIELIDFDRFINLWVEYYNKMTDEQKNMLPLHPIYFLGSNE</sequence>
<feature type="domain" description="Restriction system protein Mrr-like N-terminal" evidence="2">
    <location>
        <begin position="14"/>
        <end position="93"/>
    </location>
</feature>
<evidence type="ECO:0000313" key="4">
    <source>
        <dbReference type="Proteomes" id="UP000293562"/>
    </source>
</evidence>
<dbReference type="AlphaFoldDB" id="A0A4Q7VDP7"/>
<dbReference type="GO" id="GO:0009307">
    <property type="term" value="P:DNA restriction-modification system"/>
    <property type="evidence" value="ECO:0007669"/>
    <property type="project" value="InterPro"/>
</dbReference>
<dbReference type="GO" id="GO:0015666">
    <property type="term" value="F:restriction endodeoxyribonuclease activity"/>
    <property type="evidence" value="ECO:0007669"/>
    <property type="project" value="TreeGrafter"/>
</dbReference>
<proteinExistence type="predicted"/>
<keyword evidence="4" id="KW-1185">Reference proteome</keyword>
<evidence type="ECO:0000259" key="2">
    <source>
        <dbReference type="Pfam" id="PF14338"/>
    </source>
</evidence>
<dbReference type="RefSeq" id="WP_130308113.1">
    <property type="nucleotide sequence ID" value="NZ_SHKN01000002.1"/>
</dbReference>
<dbReference type="InterPro" id="IPR025745">
    <property type="entry name" value="Mrr-like_N_dom"/>
</dbReference>
<dbReference type="GO" id="GO:0003677">
    <property type="term" value="F:DNA binding"/>
    <property type="evidence" value="ECO:0007669"/>
    <property type="project" value="InterPro"/>
</dbReference>
<organism evidence="3 4">
    <name type="scientific">Ancylomarina subtilis</name>
    <dbReference type="NCBI Taxonomy" id="1639035"/>
    <lineage>
        <taxon>Bacteria</taxon>
        <taxon>Pseudomonadati</taxon>
        <taxon>Bacteroidota</taxon>
        <taxon>Bacteroidia</taxon>
        <taxon>Marinilabiliales</taxon>
        <taxon>Marinifilaceae</taxon>
        <taxon>Ancylomarina</taxon>
    </lineage>
</organism>
<dbReference type="Pfam" id="PF14338">
    <property type="entry name" value="Mrr_N"/>
    <property type="match status" value="1"/>
</dbReference>
<feature type="domain" description="Restriction endonuclease type IV Mrr" evidence="1">
    <location>
        <begin position="161"/>
        <end position="273"/>
    </location>
</feature>
<reference evidence="3 4" key="1">
    <citation type="submission" date="2019-02" db="EMBL/GenBank/DDBJ databases">
        <title>Genomic Encyclopedia of Type Strains, Phase IV (KMG-IV): sequencing the most valuable type-strain genomes for metagenomic binning, comparative biology and taxonomic classification.</title>
        <authorList>
            <person name="Goeker M."/>
        </authorList>
    </citation>
    <scope>NUCLEOTIDE SEQUENCE [LARGE SCALE GENOMIC DNA]</scope>
    <source>
        <strain evidence="3 4">DSM 28825</strain>
    </source>
</reference>
<evidence type="ECO:0000313" key="3">
    <source>
        <dbReference type="EMBL" id="RZT93573.1"/>
    </source>
</evidence>
<gene>
    <name evidence="3" type="ORF">EV201_2746</name>
</gene>
<dbReference type="InterPro" id="IPR007560">
    <property type="entry name" value="Restrct_endonuc_IV_Mrr"/>
</dbReference>